<evidence type="ECO:0000256" key="6">
    <source>
        <dbReference type="ARBA" id="ARBA00022741"/>
    </source>
</evidence>
<feature type="compositionally biased region" description="Polar residues" evidence="16">
    <location>
        <begin position="1349"/>
        <end position="1358"/>
    </location>
</feature>
<dbReference type="InterPro" id="IPR032778">
    <property type="entry name" value="GF_recep_IV"/>
</dbReference>
<evidence type="ECO:0000256" key="5">
    <source>
        <dbReference type="ARBA" id="ARBA00022692"/>
    </source>
</evidence>
<keyword evidence="5 17" id="KW-0812">Transmembrane</keyword>
<evidence type="ECO:0000313" key="19">
    <source>
        <dbReference type="EMBL" id="KAI1717370.1"/>
    </source>
</evidence>
<feature type="transmembrane region" description="Helical" evidence="17">
    <location>
        <begin position="913"/>
        <end position="934"/>
    </location>
</feature>
<dbReference type="Pfam" id="PF07714">
    <property type="entry name" value="PK_Tyr_Ser-Thr"/>
    <property type="match status" value="1"/>
</dbReference>
<dbReference type="InterPro" id="IPR000719">
    <property type="entry name" value="Prot_kinase_dom"/>
</dbReference>
<evidence type="ECO:0000256" key="15">
    <source>
        <dbReference type="PROSITE-ProRule" id="PRU10141"/>
    </source>
</evidence>
<evidence type="ECO:0000256" key="2">
    <source>
        <dbReference type="ARBA" id="ARBA00011902"/>
    </source>
</evidence>
<dbReference type="Proteomes" id="UP001201812">
    <property type="component" value="Unassembled WGS sequence"/>
</dbReference>
<dbReference type="InterPro" id="IPR001245">
    <property type="entry name" value="Ser-Thr/Tyr_kinase_cat_dom"/>
</dbReference>
<dbReference type="SUPFAM" id="SSF56112">
    <property type="entry name" value="Protein kinase-like (PK-like)"/>
    <property type="match status" value="1"/>
</dbReference>
<dbReference type="InterPro" id="IPR036941">
    <property type="entry name" value="Rcpt_L-dom_sf"/>
</dbReference>
<dbReference type="PROSITE" id="PS50011">
    <property type="entry name" value="PROTEIN_KINASE_DOM"/>
    <property type="match status" value="1"/>
</dbReference>
<comment type="subcellular location">
    <subcellularLocation>
        <location evidence="1">Membrane</location>
        <topology evidence="1">Single-pass type I membrane protein</topology>
    </subcellularLocation>
</comment>
<evidence type="ECO:0000256" key="16">
    <source>
        <dbReference type="SAM" id="MobiDB-lite"/>
    </source>
</evidence>
<dbReference type="Pfam" id="PF00757">
    <property type="entry name" value="Furin-like"/>
    <property type="match status" value="1"/>
</dbReference>
<keyword evidence="4" id="KW-0808">Transferase</keyword>
<dbReference type="SUPFAM" id="SSF57184">
    <property type="entry name" value="Growth factor receptor domain"/>
    <property type="match status" value="3"/>
</dbReference>
<keyword evidence="9 17" id="KW-1133">Transmembrane helix</keyword>
<comment type="caution">
    <text evidence="19">The sequence shown here is derived from an EMBL/GenBank/DDBJ whole genome shotgun (WGS) entry which is preliminary data.</text>
</comment>
<dbReference type="GO" id="GO:0009925">
    <property type="term" value="C:basal plasma membrane"/>
    <property type="evidence" value="ECO:0007669"/>
    <property type="project" value="TreeGrafter"/>
</dbReference>
<dbReference type="EMBL" id="JAKKPZ010000009">
    <property type="protein sequence ID" value="KAI1717370.1"/>
    <property type="molecule type" value="Genomic_DNA"/>
</dbReference>
<evidence type="ECO:0000259" key="18">
    <source>
        <dbReference type="PROSITE" id="PS50011"/>
    </source>
</evidence>
<dbReference type="GO" id="GO:0038127">
    <property type="term" value="P:ERBB signaling pathway"/>
    <property type="evidence" value="ECO:0007669"/>
    <property type="project" value="UniProtKB-ARBA"/>
</dbReference>
<dbReference type="GO" id="GO:0043066">
    <property type="term" value="P:negative regulation of apoptotic process"/>
    <property type="evidence" value="ECO:0007669"/>
    <property type="project" value="TreeGrafter"/>
</dbReference>
<dbReference type="InterPro" id="IPR008266">
    <property type="entry name" value="Tyr_kinase_AS"/>
</dbReference>
<keyword evidence="20" id="KW-1185">Reference proteome</keyword>
<dbReference type="InterPro" id="IPR009030">
    <property type="entry name" value="Growth_fac_rcpt_cys_sf"/>
</dbReference>
<evidence type="ECO:0000313" key="20">
    <source>
        <dbReference type="Proteomes" id="UP001201812"/>
    </source>
</evidence>
<evidence type="ECO:0000256" key="4">
    <source>
        <dbReference type="ARBA" id="ARBA00022679"/>
    </source>
</evidence>
<dbReference type="GO" id="GO:0008284">
    <property type="term" value="P:positive regulation of cell population proliferation"/>
    <property type="evidence" value="ECO:0007669"/>
    <property type="project" value="TreeGrafter"/>
</dbReference>
<evidence type="ECO:0000256" key="3">
    <source>
        <dbReference type="ARBA" id="ARBA00022553"/>
    </source>
</evidence>
<dbReference type="InterPro" id="IPR006211">
    <property type="entry name" value="Furin-like_Cys-rich_dom"/>
</dbReference>
<dbReference type="SMART" id="SM00261">
    <property type="entry name" value="FU"/>
    <property type="match status" value="6"/>
</dbReference>
<evidence type="ECO:0000256" key="13">
    <source>
        <dbReference type="ARBA" id="ARBA00023180"/>
    </source>
</evidence>
<evidence type="ECO:0000256" key="1">
    <source>
        <dbReference type="ARBA" id="ARBA00004479"/>
    </source>
</evidence>
<dbReference type="PROSITE" id="PS00109">
    <property type="entry name" value="PROTEIN_KINASE_TYR"/>
    <property type="match status" value="1"/>
</dbReference>
<keyword evidence="11" id="KW-0829">Tyrosine-protein kinase</keyword>
<proteinExistence type="predicted"/>
<dbReference type="PANTHER" id="PTHR24416">
    <property type="entry name" value="TYROSINE-PROTEIN KINASE RECEPTOR"/>
    <property type="match status" value="1"/>
</dbReference>
<dbReference type="GO" id="GO:0005524">
    <property type="term" value="F:ATP binding"/>
    <property type="evidence" value="ECO:0007669"/>
    <property type="project" value="UniProtKB-UniRule"/>
</dbReference>
<keyword evidence="6 15" id="KW-0547">Nucleotide-binding</keyword>
<evidence type="ECO:0000256" key="10">
    <source>
        <dbReference type="ARBA" id="ARBA00023136"/>
    </source>
</evidence>
<dbReference type="GO" id="GO:0022008">
    <property type="term" value="P:neurogenesis"/>
    <property type="evidence" value="ECO:0007669"/>
    <property type="project" value="TreeGrafter"/>
</dbReference>
<dbReference type="InterPro" id="IPR011009">
    <property type="entry name" value="Kinase-like_dom_sf"/>
</dbReference>
<dbReference type="EC" id="2.7.10.1" evidence="2"/>
<dbReference type="SMART" id="SM00219">
    <property type="entry name" value="TyrKc"/>
    <property type="match status" value="1"/>
</dbReference>
<evidence type="ECO:0000256" key="11">
    <source>
        <dbReference type="ARBA" id="ARBA00023137"/>
    </source>
</evidence>
<evidence type="ECO:0000256" key="14">
    <source>
        <dbReference type="ARBA" id="ARBA00051243"/>
    </source>
</evidence>
<dbReference type="InterPro" id="IPR020635">
    <property type="entry name" value="Tyr_kinase_cat_dom"/>
</dbReference>
<feature type="domain" description="Protein kinase" evidence="18">
    <location>
        <begin position="981"/>
        <end position="1262"/>
    </location>
</feature>
<evidence type="ECO:0000256" key="12">
    <source>
        <dbReference type="ARBA" id="ARBA00023170"/>
    </source>
</evidence>
<keyword evidence="8 15" id="KW-0067">ATP-binding</keyword>
<name>A0AAD4N773_9BILA</name>
<gene>
    <name evidence="19" type="ORF">DdX_07113</name>
</gene>
<feature type="binding site" evidence="15">
    <location>
        <position position="1015"/>
    </location>
    <ligand>
        <name>ATP</name>
        <dbReference type="ChEBI" id="CHEBI:30616"/>
    </ligand>
</feature>
<dbReference type="PROSITE" id="PS00107">
    <property type="entry name" value="PROTEIN_KINASE_ATP"/>
    <property type="match status" value="1"/>
</dbReference>
<dbReference type="Pfam" id="PF01030">
    <property type="entry name" value="Recep_L_domain"/>
    <property type="match status" value="2"/>
</dbReference>
<evidence type="ECO:0000256" key="9">
    <source>
        <dbReference type="ARBA" id="ARBA00022989"/>
    </source>
</evidence>
<dbReference type="InterPro" id="IPR000494">
    <property type="entry name" value="Rcpt_L-dom"/>
</dbReference>
<feature type="compositionally biased region" description="Basic and acidic residues" evidence="16">
    <location>
        <begin position="1359"/>
        <end position="1377"/>
    </location>
</feature>
<dbReference type="InterPro" id="IPR006212">
    <property type="entry name" value="Furin_repeat"/>
</dbReference>
<dbReference type="PRINTS" id="PR00109">
    <property type="entry name" value="TYRKINASE"/>
</dbReference>
<evidence type="ECO:0000256" key="7">
    <source>
        <dbReference type="ARBA" id="ARBA00022777"/>
    </source>
</evidence>
<dbReference type="GO" id="GO:0043235">
    <property type="term" value="C:receptor complex"/>
    <property type="evidence" value="ECO:0007669"/>
    <property type="project" value="TreeGrafter"/>
</dbReference>
<dbReference type="GO" id="GO:0004714">
    <property type="term" value="F:transmembrane receptor protein tyrosine kinase activity"/>
    <property type="evidence" value="ECO:0007669"/>
    <property type="project" value="UniProtKB-EC"/>
</dbReference>
<dbReference type="Gene3D" id="3.80.20.20">
    <property type="entry name" value="Receptor L-domain"/>
    <property type="match status" value="2"/>
</dbReference>
<dbReference type="CDD" id="cd00064">
    <property type="entry name" value="FU"/>
    <property type="match status" value="4"/>
</dbReference>
<feature type="region of interest" description="Disordered" evidence="16">
    <location>
        <begin position="1406"/>
        <end position="1430"/>
    </location>
</feature>
<keyword evidence="13" id="KW-0325">Glycoprotein</keyword>
<accession>A0AAD4N773</accession>
<organism evidence="19 20">
    <name type="scientific">Ditylenchus destructor</name>
    <dbReference type="NCBI Taxonomy" id="166010"/>
    <lineage>
        <taxon>Eukaryota</taxon>
        <taxon>Metazoa</taxon>
        <taxon>Ecdysozoa</taxon>
        <taxon>Nematoda</taxon>
        <taxon>Chromadorea</taxon>
        <taxon>Rhabditida</taxon>
        <taxon>Tylenchina</taxon>
        <taxon>Tylenchomorpha</taxon>
        <taxon>Sphaerularioidea</taxon>
        <taxon>Anguinidae</taxon>
        <taxon>Anguininae</taxon>
        <taxon>Ditylenchus</taxon>
    </lineage>
</organism>
<dbReference type="Gene3D" id="3.30.200.20">
    <property type="entry name" value="Phosphorylase Kinase, domain 1"/>
    <property type="match status" value="1"/>
</dbReference>
<dbReference type="FunFam" id="1.10.510.10:FF:000027">
    <property type="entry name" value="Receptor protein-tyrosine kinase"/>
    <property type="match status" value="1"/>
</dbReference>
<keyword evidence="3" id="KW-0597">Phosphoprotein</keyword>
<dbReference type="PANTHER" id="PTHR24416:SF566">
    <property type="entry name" value="EPIDERMAL GROWTH FACTOR RECEPTOR"/>
    <property type="match status" value="1"/>
</dbReference>
<keyword evidence="7 19" id="KW-0418">Kinase</keyword>
<feature type="compositionally biased region" description="Acidic residues" evidence="16">
    <location>
        <begin position="1406"/>
        <end position="1418"/>
    </location>
</feature>
<protein>
    <recommendedName>
        <fullName evidence="2">receptor protein-tyrosine kinase</fullName>
        <ecNumber evidence="2">2.7.10.1</ecNumber>
    </recommendedName>
</protein>
<keyword evidence="10 17" id="KW-0472">Membrane</keyword>
<comment type="catalytic activity">
    <reaction evidence="14">
        <text>L-tyrosyl-[protein] + ATP = O-phospho-L-tyrosyl-[protein] + ADP + H(+)</text>
        <dbReference type="Rhea" id="RHEA:10596"/>
        <dbReference type="Rhea" id="RHEA-COMP:10136"/>
        <dbReference type="Rhea" id="RHEA-COMP:20101"/>
        <dbReference type="ChEBI" id="CHEBI:15378"/>
        <dbReference type="ChEBI" id="CHEBI:30616"/>
        <dbReference type="ChEBI" id="CHEBI:46858"/>
        <dbReference type="ChEBI" id="CHEBI:61978"/>
        <dbReference type="ChEBI" id="CHEBI:456216"/>
        <dbReference type="EC" id="2.7.10.1"/>
    </reaction>
</comment>
<dbReference type="Gene3D" id="2.10.220.10">
    <property type="entry name" value="Hormone Receptor, Insulin-like Growth Factor Receptor 1, Chain A, domain 2"/>
    <property type="match status" value="3"/>
</dbReference>
<sequence length="1497" mass="169434">MPPEKRNSWNSLESLHSTVILDNCKRLSNFHRRSTCIHYAFLLILIQILSSPANCLLHNEHFRRQRTTQLDTMDTTPASLPLRKLPYKGHNSSAVCLGTENGRNTISVEGHMTHYQRLKKSYIRCKRIIGNLEITHIDQDDIQKDYEEKVRDERLRTNGSAIAVDIPRDQDFHFLKELEEVTGYVLIFNVRVQSISFPSLKIIWGEKNHEGNALQVDSNSGLRYLNMPSLRSIEDGNVTIKRTPDLCYMDPSRDFVDYSELLGQNPHRRIKISGQFSDECRDARSCSSNCDNSCFGPFRDQCQTVYRRICLSCESKACYLDSQNTTRCCDDACAGGCYGDGKEKCVACKKFEQDGKCVNACTGTHFYNPTSYVKEEYPDQEKRYAYGRHCVNKSGTLIEERYCVARCSPGNYRDAQRDDRTCVPCNGPCPKVCQMTERINSLNIRNFINCSEIEGNIEILNHVFHEHYPDGPPGIRMKTIPPLMSTDLDVLRSVKIVTGHVVIDGGRQNNPNKPTSLAFLENLEMIEGRQLYYEKYSLYVIGNNDLKWLGLKSLRKIKNGLVSVSQNRNLCYSYSIPFNGFLGVKDSVWKANMNNTECENLGRKCHPTCDSTLGCWGPGPKMCVRCRHYTRDGQCSDTCPAEGYFLLDDGRTCERCHEQCLTCYGTEATQCHKCRNFERYTPVADQSIRADDLKIKTCIAKCPNETYAVGSRCEPAQVPRPTTGLKDVTDADTLCLTTNTTKYFFDLIFFTLSLDTACTPMNNMPVNYFIGIDTQNISKYICQECKSECLSCKREGISPSADGCVCANYIIHDEQSETNAVCANECGKGSFLVHNKTDKSIGECVKCHHLCDSRYSCSGPLPTECDRCAVAGFLFNDTIFECLSECPESAPYAYEGVCQEEDKEVLIKRRRNTIISAIFAAFLLFAFVTTYLVYRCINYRKKYEKEQQMHMPEIPPTDTAKATQRPNMRRVILISVDELDDSKNSILGQGAFGIVYAGKWKPPTKKGVSIPVAIKAINPEESRHTSDAEVMKEAGLMASIQHEHLLPLVGICLGGSTKGGIKIVTLLRPLGSLHKFLDQHKTRLGSKNLMVYCFQISSAMEFLAKKKIVHRDLATRNVLVKNINHVEVTDFGLAQMLQGSETSVVIEGRVAVKWLAIESLRHQIYNEKTDVWSFGVTCWEILTFAQKSPYTKELDLPKDQRLARALAEQLEKGYRLKQPDNCSQELYQEMLNCWLVDPDSRPSYRQLKEKFENFCRAPHIYIQERQATQRMDSITSSEQRLMIERLLQDGDFLDPVNFDPAEYALASPSRREQNNAFFSSNTMETMIPTTGDSPTTPTRPLMCGEQMRHGSTGTNSTRYKSDPVARKRHLSSTDESRFSELDMDEENYLMPKTAGRSIIGKSIDEEDESADNGFEDTDGAGSLYTPVIPGKPGFPGNDALYSPTYLNEIIDQRDFVEDPTKCSNMLPPMDSKELKSSKMISPQPVPYVNIHQSETTI</sequence>
<dbReference type="Pfam" id="PF14843">
    <property type="entry name" value="GF_recep_IV"/>
    <property type="match status" value="1"/>
</dbReference>
<evidence type="ECO:0000256" key="17">
    <source>
        <dbReference type="SAM" id="Phobius"/>
    </source>
</evidence>
<dbReference type="Gene3D" id="1.10.510.10">
    <property type="entry name" value="Transferase(Phosphotransferase) domain 1"/>
    <property type="match status" value="1"/>
</dbReference>
<dbReference type="InterPro" id="IPR050122">
    <property type="entry name" value="RTK"/>
</dbReference>
<reference evidence="19" key="1">
    <citation type="submission" date="2022-01" db="EMBL/GenBank/DDBJ databases">
        <title>Genome Sequence Resource for Two Populations of Ditylenchus destructor, the Migratory Endoparasitic Phytonematode.</title>
        <authorList>
            <person name="Zhang H."/>
            <person name="Lin R."/>
            <person name="Xie B."/>
        </authorList>
    </citation>
    <scope>NUCLEOTIDE SEQUENCE</scope>
    <source>
        <strain evidence="19">BazhouSP</strain>
    </source>
</reference>
<dbReference type="InterPro" id="IPR017441">
    <property type="entry name" value="Protein_kinase_ATP_BS"/>
</dbReference>
<evidence type="ECO:0000256" key="8">
    <source>
        <dbReference type="ARBA" id="ARBA00022840"/>
    </source>
</evidence>
<dbReference type="SUPFAM" id="SSF52058">
    <property type="entry name" value="L domain-like"/>
    <property type="match status" value="2"/>
</dbReference>
<keyword evidence="12" id="KW-0675">Receptor</keyword>
<feature type="region of interest" description="Disordered" evidence="16">
    <location>
        <begin position="1346"/>
        <end position="1377"/>
    </location>
</feature>